<keyword evidence="3" id="KW-1185">Reference proteome</keyword>
<feature type="compositionally biased region" description="Polar residues" evidence="1">
    <location>
        <begin position="255"/>
        <end position="264"/>
    </location>
</feature>
<dbReference type="EMBL" id="LGRN01000151">
    <property type="protein sequence ID" value="OJD15524.1"/>
    <property type="molecule type" value="Genomic_DNA"/>
</dbReference>
<protein>
    <submittedName>
        <fullName evidence="2">Uncharacterized protein</fullName>
    </submittedName>
</protein>
<feature type="compositionally biased region" description="Polar residues" evidence="1">
    <location>
        <begin position="1"/>
        <end position="24"/>
    </location>
</feature>
<evidence type="ECO:0000313" key="2">
    <source>
        <dbReference type="EMBL" id="OJD15524.1"/>
    </source>
</evidence>
<feature type="region of interest" description="Disordered" evidence="1">
    <location>
        <begin position="91"/>
        <end position="198"/>
    </location>
</feature>
<gene>
    <name evidence="2" type="ORF">AJ78_04220</name>
</gene>
<name>A0A1J9QHX7_9EURO</name>
<feature type="compositionally biased region" description="Polar residues" evidence="1">
    <location>
        <begin position="184"/>
        <end position="198"/>
    </location>
</feature>
<accession>A0A1J9QHX7</accession>
<evidence type="ECO:0000313" key="3">
    <source>
        <dbReference type="Proteomes" id="UP000182235"/>
    </source>
</evidence>
<organism evidence="2 3">
    <name type="scientific">Emergomyces pasteurianus Ep9510</name>
    <dbReference type="NCBI Taxonomy" id="1447872"/>
    <lineage>
        <taxon>Eukaryota</taxon>
        <taxon>Fungi</taxon>
        <taxon>Dikarya</taxon>
        <taxon>Ascomycota</taxon>
        <taxon>Pezizomycotina</taxon>
        <taxon>Eurotiomycetes</taxon>
        <taxon>Eurotiomycetidae</taxon>
        <taxon>Onygenales</taxon>
        <taxon>Ajellomycetaceae</taxon>
        <taxon>Emergomyces</taxon>
    </lineage>
</organism>
<dbReference type="AlphaFoldDB" id="A0A1J9QHX7"/>
<comment type="caution">
    <text evidence="2">The sequence shown here is derived from an EMBL/GenBank/DDBJ whole genome shotgun (WGS) entry which is preliminary data.</text>
</comment>
<sequence>MSQPTRTQGGSCTSFSSGGATVDSTEIREVRSNTATPEDQWFEIGIPLGIGVDYLADIEGLADEMAFNGEAALPRDILRPDSAGVHLEQELHGNESTQQGERNGATTARRGYPASHESLADRATLNESHPNYTGARPEGRRLQQRHTHDGQVNGNCGSSRPDFMDRPRSASAPNMLGNEGRGQNFRNMPNGQVNGNGRSVQSTVLSRFRPNGTPNAPWPEGRLELMSASTHQVNENYEIASFTTNSVPRDENPIDGSTNEQLTRVNYRPEPSRRYP</sequence>
<reference evidence="2 3" key="1">
    <citation type="submission" date="2015-07" db="EMBL/GenBank/DDBJ databases">
        <title>Emmonsia species relationships and genome sequence.</title>
        <authorList>
            <consortium name="The Broad Institute Genomics Platform"/>
            <person name="Cuomo C.A."/>
            <person name="Munoz J.F."/>
            <person name="Imamovic A."/>
            <person name="Priest M.E."/>
            <person name="Young S."/>
            <person name="Clay O.K."/>
            <person name="McEwen J.G."/>
        </authorList>
    </citation>
    <scope>NUCLEOTIDE SEQUENCE [LARGE SCALE GENOMIC DNA]</scope>
    <source>
        <strain evidence="2 3">UAMH 9510</strain>
    </source>
</reference>
<feature type="compositionally biased region" description="Basic and acidic residues" evidence="1">
    <location>
        <begin position="137"/>
        <end position="149"/>
    </location>
</feature>
<feature type="region of interest" description="Disordered" evidence="1">
    <location>
        <begin position="1"/>
        <end position="37"/>
    </location>
</feature>
<dbReference type="VEuPathDB" id="FungiDB:AJ78_04220"/>
<evidence type="ECO:0000256" key="1">
    <source>
        <dbReference type="SAM" id="MobiDB-lite"/>
    </source>
</evidence>
<feature type="region of interest" description="Disordered" evidence="1">
    <location>
        <begin position="242"/>
        <end position="276"/>
    </location>
</feature>
<feature type="compositionally biased region" description="Polar residues" evidence="1">
    <location>
        <begin position="94"/>
        <end position="106"/>
    </location>
</feature>
<dbReference type="Proteomes" id="UP000182235">
    <property type="component" value="Unassembled WGS sequence"/>
</dbReference>
<proteinExistence type="predicted"/>